<evidence type="ECO:0000256" key="1">
    <source>
        <dbReference type="SAM" id="MobiDB-lite"/>
    </source>
</evidence>
<gene>
    <name evidence="2" type="ORF">K505DRAFT_342591</name>
</gene>
<accession>A0A6A6WVA9</accession>
<organism evidence="2 3">
    <name type="scientific">Melanomma pulvis-pyrius CBS 109.77</name>
    <dbReference type="NCBI Taxonomy" id="1314802"/>
    <lineage>
        <taxon>Eukaryota</taxon>
        <taxon>Fungi</taxon>
        <taxon>Dikarya</taxon>
        <taxon>Ascomycota</taxon>
        <taxon>Pezizomycotina</taxon>
        <taxon>Dothideomycetes</taxon>
        <taxon>Pleosporomycetidae</taxon>
        <taxon>Pleosporales</taxon>
        <taxon>Melanommataceae</taxon>
        <taxon>Melanomma</taxon>
    </lineage>
</organism>
<feature type="region of interest" description="Disordered" evidence="1">
    <location>
        <begin position="96"/>
        <end position="116"/>
    </location>
</feature>
<reference evidence="2" key="1">
    <citation type="journal article" date="2020" name="Stud. Mycol.">
        <title>101 Dothideomycetes genomes: a test case for predicting lifestyles and emergence of pathogens.</title>
        <authorList>
            <person name="Haridas S."/>
            <person name="Albert R."/>
            <person name="Binder M."/>
            <person name="Bloem J."/>
            <person name="Labutti K."/>
            <person name="Salamov A."/>
            <person name="Andreopoulos B."/>
            <person name="Baker S."/>
            <person name="Barry K."/>
            <person name="Bills G."/>
            <person name="Bluhm B."/>
            <person name="Cannon C."/>
            <person name="Castanera R."/>
            <person name="Culley D."/>
            <person name="Daum C."/>
            <person name="Ezra D."/>
            <person name="Gonzalez J."/>
            <person name="Henrissat B."/>
            <person name="Kuo A."/>
            <person name="Liang C."/>
            <person name="Lipzen A."/>
            <person name="Lutzoni F."/>
            <person name="Magnuson J."/>
            <person name="Mondo S."/>
            <person name="Nolan M."/>
            <person name="Ohm R."/>
            <person name="Pangilinan J."/>
            <person name="Park H.-J."/>
            <person name="Ramirez L."/>
            <person name="Alfaro M."/>
            <person name="Sun H."/>
            <person name="Tritt A."/>
            <person name="Yoshinaga Y."/>
            <person name="Zwiers L.-H."/>
            <person name="Turgeon B."/>
            <person name="Goodwin S."/>
            <person name="Spatafora J."/>
            <person name="Crous P."/>
            <person name="Grigoriev I."/>
        </authorList>
    </citation>
    <scope>NUCLEOTIDE SEQUENCE</scope>
    <source>
        <strain evidence="2">CBS 109.77</strain>
    </source>
</reference>
<evidence type="ECO:0000313" key="3">
    <source>
        <dbReference type="Proteomes" id="UP000799757"/>
    </source>
</evidence>
<dbReference type="EMBL" id="MU002273">
    <property type="protein sequence ID" value="KAF2787844.1"/>
    <property type="molecule type" value="Genomic_DNA"/>
</dbReference>
<proteinExistence type="predicted"/>
<keyword evidence="3" id="KW-1185">Reference proteome</keyword>
<sequence>MALTVCFWITLPVREPFLLSVNLTSVQVFILRIQPMPNYAKSQNGTYDNVPAGYWRLTEVNVGGFSVCMVNGSTSMTIHLRRILGTHLPGIFGSTQDSKPRVRYSRYGTPEESRKRRTFSGGVLNDTNFTNTVTKTVVKNQGEDYGIQLVDVTRHMGVKDKA</sequence>
<evidence type="ECO:0000313" key="2">
    <source>
        <dbReference type="EMBL" id="KAF2787844.1"/>
    </source>
</evidence>
<protein>
    <submittedName>
        <fullName evidence="2">Uncharacterized protein</fullName>
    </submittedName>
</protein>
<dbReference type="Proteomes" id="UP000799757">
    <property type="component" value="Unassembled WGS sequence"/>
</dbReference>
<dbReference type="AlphaFoldDB" id="A0A6A6WVA9"/>
<name>A0A6A6WVA9_9PLEO</name>